<evidence type="ECO:0000256" key="4">
    <source>
        <dbReference type="ARBA" id="ARBA00022980"/>
    </source>
</evidence>
<name>A0AA38HUQ7_9CUCU</name>
<evidence type="ECO:0000313" key="9">
    <source>
        <dbReference type="EMBL" id="KAJ3643397.1"/>
    </source>
</evidence>
<keyword evidence="6" id="KW-0687">Ribonucleoprotein</keyword>
<comment type="similarity">
    <text evidence="2">Belongs to the bacterial ribosomal protein bL35 family.</text>
</comment>
<keyword evidence="10" id="KW-1185">Reference proteome</keyword>
<dbReference type="PANTHER" id="PTHR15909">
    <property type="entry name" value="39S RIBOSOMAL PROTEIN L35, MITOCHONDRIAL"/>
    <property type="match status" value="1"/>
</dbReference>
<gene>
    <name evidence="9" type="ORF">Zmor_026110</name>
</gene>
<dbReference type="Pfam" id="PF01632">
    <property type="entry name" value="Ribosomal_L35p"/>
    <property type="match status" value="1"/>
</dbReference>
<accession>A0AA38HUQ7</accession>
<dbReference type="GO" id="GO:0006412">
    <property type="term" value="P:translation"/>
    <property type="evidence" value="ECO:0007669"/>
    <property type="project" value="InterPro"/>
</dbReference>
<proteinExistence type="inferred from homology"/>
<dbReference type="GO" id="GO:1990904">
    <property type="term" value="C:ribonucleoprotein complex"/>
    <property type="evidence" value="ECO:0007669"/>
    <property type="project" value="UniProtKB-KW"/>
</dbReference>
<organism evidence="9 10">
    <name type="scientific">Zophobas morio</name>
    <dbReference type="NCBI Taxonomy" id="2755281"/>
    <lineage>
        <taxon>Eukaryota</taxon>
        <taxon>Metazoa</taxon>
        <taxon>Ecdysozoa</taxon>
        <taxon>Arthropoda</taxon>
        <taxon>Hexapoda</taxon>
        <taxon>Insecta</taxon>
        <taxon>Pterygota</taxon>
        <taxon>Neoptera</taxon>
        <taxon>Endopterygota</taxon>
        <taxon>Coleoptera</taxon>
        <taxon>Polyphaga</taxon>
        <taxon>Cucujiformia</taxon>
        <taxon>Tenebrionidae</taxon>
        <taxon>Zophobas</taxon>
    </lineage>
</organism>
<protein>
    <recommendedName>
        <fullName evidence="7">Large ribosomal subunit protein bL35m</fullName>
    </recommendedName>
    <alternativeName>
        <fullName evidence="8">39S ribosomal protein L35, mitochondrial</fullName>
    </alternativeName>
</protein>
<dbReference type="Proteomes" id="UP001168821">
    <property type="component" value="Unassembled WGS sequence"/>
</dbReference>
<evidence type="ECO:0000256" key="8">
    <source>
        <dbReference type="ARBA" id="ARBA00035418"/>
    </source>
</evidence>
<dbReference type="InterPro" id="IPR021137">
    <property type="entry name" value="Ribosomal_bL35-like"/>
</dbReference>
<keyword evidence="5" id="KW-0496">Mitochondrion</keyword>
<dbReference type="AlphaFoldDB" id="A0AA38HUQ7"/>
<dbReference type="EMBL" id="JALNTZ010000008">
    <property type="protein sequence ID" value="KAJ3643397.1"/>
    <property type="molecule type" value="Genomic_DNA"/>
</dbReference>
<dbReference type="GO" id="GO:0005739">
    <property type="term" value="C:mitochondrion"/>
    <property type="evidence" value="ECO:0007669"/>
    <property type="project" value="UniProtKB-SubCell"/>
</dbReference>
<dbReference type="Gene3D" id="4.10.410.60">
    <property type="match status" value="1"/>
</dbReference>
<dbReference type="InterPro" id="IPR019338">
    <property type="entry name" value="Ribosomal_bL35m"/>
</dbReference>
<comment type="subcellular location">
    <subcellularLocation>
        <location evidence="1">Mitochondrion</location>
    </subcellularLocation>
</comment>
<keyword evidence="4" id="KW-0689">Ribosomal protein</keyword>
<evidence type="ECO:0000256" key="6">
    <source>
        <dbReference type="ARBA" id="ARBA00023274"/>
    </source>
</evidence>
<sequence>MSLHHRQSDKPKITKLKMLRCLIPVARLVLRAPIVKNVVQKPIPHVCARSFTSIIPPTIAAPSSSLLTNPKLTQISNNIISRNLIKFSMRKGKRKSVKAVRLRFYRLAWGGWVRTMAGRQKKLWKKSPPRKRRLRQHVMCNASQSYLLDKMAGPFWTKRRYYVDDPYEPYHEREYHPLSSKKPQPFIPPSGTVPNC</sequence>
<comment type="caution">
    <text evidence="9">The sequence shown here is derived from an EMBL/GenBank/DDBJ whole genome shotgun (WGS) entry which is preliminary data.</text>
</comment>
<dbReference type="PANTHER" id="PTHR15909:SF0">
    <property type="entry name" value="LARGE RIBOSOMAL SUBUNIT PROTEIN BL35M"/>
    <property type="match status" value="1"/>
</dbReference>
<evidence type="ECO:0000313" key="10">
    <source>
        <dbReference type="Proteomes" id="UP001168821"/>
    </source>
</evidence>
<evidence type="ECO:0000256" key="7">
    <source>
        <dbReference type="ARBA" id="ARBA00035273"/>
    </source>
</evidence>
<evidence type="ECO:0000256" key="5">
    <source>
        <dbReference type="ARBA" id="ARBA00023128"/>
    </source>
</evidence>
<dbReference type="GO" id="GO:0003735">
    <property type="term" value="F:structural constituent of ribosome"/>
    <property type="evidence" value="ECO:0007669"/>
    <property type="project" value="InterPro"/>
</dbReference>
<keyword evidence="3" id="KW-0809">Transit peptide</keyword>
<evidence type="ECO:0000256" key="2">
    <source>
        <dbReference type="ARBA" id="ARBA00006598"/>
    </source>
</evidence>
<dbReference type="SUPFAM" id="SSF143034">
    <property type="entry name" value="L35p-like"/>
    <property type="match status" value="1"/>
</dbReference>
<dbReference type="InterPro" id="IPR037229">
    <property type="entry name" value="Ribosomal_bL35_sf"/>
</dbReference>
<dbReference type="GO" id="GO:0005840">
    <property type="term" value="C:ribosome"/>
    <property type="evidence" value="ECO:0007669"/>
    <property type="project" value="UniProtKB-KW"/>
</dbReference>
<evidence type="ECO:0000256" key="3">
    <source>
        <dbReference type="ARBA" id="ARBA00022946"/>
    </source>
</evidence>
<evidence type="ECO:0000256" key="1">
    <source>
        <dbReference type="ARBA" id="ARBA00004173"/>
    </source>
</evidence>
<reference evidence="9" key="1">
    <citation type="journal article" date="2023" name="G3 (Bethesda)">
        <title>Whole genome assemblies of Zophobas morio and Tenebrio molitor.</title>
        <authorList>
            <person name="Kaur S."/>
            <person name="Stinson S.A."/>
            <person name="diCenzo G.C."/>
        </authorList>
    </citation>
    <scope>NUCLEOTIDE SEQUENCE</scope>
    <source>
        <strain evidence="9">QUZm001</strain>
    </source>
</reference>